<reference evidence="1 2" key="1">
    <citation type="submission" date="2018-09" db="EMBL/GenBank/DDBJ databases">
        <authorList>
            <person name="Amanuel B.M."/>
            <person name="Anspach C.J."/>
            <person name="Chiquito R.J."/>
            <person name="Gales J.M."/>
            <person name="Hall T."/>
            <person name="Hotaki K."/>
            <person name="Lozano B."/>
            <person name="Mugisha B."/>
            <person name="Fogarty M.P."/>
            <person name="Leadon S.A."/>
            <person name="Molloy S.D."/>
            <person name="Garlena R.A."/>
            <person name="Russell D.A."/>
            <person name="Pope W.H."/>
            <person name="Jacobs-Sera D."/>
            <person name="Hatfull G.F."/>
        </authorList>
    </citation>
    <scope>NUCLEOTIDE SEQUENCE [LARGE SCALE GENOMIC DNA]</scope>
</reference>
<dbReference type="EMBL" id="MH976515">
    <property type="protein sequence ID" value="AYR03238.1"/>
    <property type="molecule type" value="Genomic_DNA"/>
</dbReference>
<dbReference type="Proteomes" id="UP000280547">
    <property type="component" value="Segment"/>
</dbReference>
<proteinExistence type="predicted"/>
<name>A0A3G3MAY6_9CAUD</name>
<protein>
    <submittedName>
        <fullName evidence="1">Helix-turn-helix DNA binding protein</fullName>
    </submittedName>
</protein>
<dbReference type="GeneID" id="70080879"/>
<evidence type="ECO:0000313" key="2">
    <source>
        <dbReference type="Proteomes" id="UP000280547"/>
    </source>
</evidence>
<sequence length="84" mass="10081">MWLDEDSAVKYVGRSRRTLRWWYQMGIVQRRKHRERWQYDSLTLDAAKARQEHNYEFRPIKPGLGGAPNMMGGRRKPEGMDPLF</sequence>
<organism evidence="1 2">
    <name type="scientific">Gordonia phage Octobien14</name>
    <dbReference type="NCBI Taxonomy" id="2483673"/>
    <lineage>
        <taxon>Viruses</taxon>
        <taxon>Duplodnaviria</taxon>
        <taxon>Heunggongvirae</taxon>
        <taxon>Uroviricota</taxon>
        <taxon>Caudoviricetes</taxon>
        <taxon>Deeyouvirinae</taxon>
        <taxon>Octobienvirus</taxon>
        <taxon>Octobienvirus octobien14</taxon>
    </lineage>
</organism>
<dbReference type="RefSeq" id="YP_010246339.1">
    <property type="nucleotide sequence ID" value="NC_060134.1"/>
</dbReference>
<evidence type="ECO:0000313" key="1">
    <source>
        <dbReference type="EMBL" id="AYR03238.1"/>
    </source>
</evidence>
<gene>
    <name evidence="1" type="primary">94</name>
    <name evidence="1" type="ORF">SEA_OCTOBIEN14_94</name>
</gene>
<dbReference type="KEGG" id="vg:70080879"/>
<accession>A0A3G3MAY6</accession>
<keyword evidence="2" id="KW-1185">Reference proteome</keyword>